<dbReference type="PANTHER" id="PTHR30545:SF3">
    <property type="entry name" value="SUGAR FERMENTATION STIMULATION PROTEIN C-TERMINAL DOMAIN-CONTAINING PROTEIN"/>
    <property type="match status" value="1"/>
</dbReference>
<gene>
    <name evidence="2" type="ORF">THAOC_35473</name>
</gene>
<feature type="domain" description="Sugar fermentation stimulation protein C-terminal" evidence="1">
    <location>
        <begin position="3"/>
        <end position="55"/>
    </location>
</feature>
<dbReference type="GO" id="GO:0003677">
    <property type="term" value="F:DNA binding"/>
    <property type="evidence" value="ECO:0007669"/>
    <property type="project" value="InterPro"/>
</dbReference>
<keyword evidence="3" id="KW-1185">Reference proteome</keyword>
<comment type="caution">
    <text evidence="2">The sequence shown here is derived from an EMBL/GenBank/DDBJ whole genome shotgun (WGS) entry which is preliminary data.</text>
</comment>
<dbReference type="PANTHER" id="PTHR30545">
    <property type="entry name" value="SUGAR FERMENTATION STIMULATION PROTEIN A"/>
    <property type="match status" value="1"/>
</dbReference>
<dbReference type="InterPro" id="IPR040452">
    <property type="entry name" value="SfsA_C"/>
</dbReference>
<dbReference type="AlphaFoldDB" id="K0R0U9"/>
<dbReference type="Gene3D" id="3.40.1350.60">
    <property type="match status" value="1"/>
</dbReference>
<dbReference type="OrthoDB" id="199134at2759"/>
<reference evidence="2 3" key="1">
    <citation type="journal article" date="2012" name="Genome Biol.">
        <title>Genome and low-iron response of an oceanic diatom adapted to chronic iron limitation.</title>
        <authorList>
            <person name="Lommer M."/>
            <person name="Specht M."/>
            <person name="Roy A.S."/>
            <person name="Kraemer L."/>
            <person name="Andreson R."/>
            <person name="Gutowska M.A."/>
            <person name="Wolf J."/>
            <person name="Bergner S.V."/>
            <person name="Schilhabel M.B."/>
            <person name="Klostermeier U.C."/>
            <person name="Beiko R.G."/>
            <person name="Rosenstiel P."/>
            <person name="Hippler M."/>
            <person name="Laroche J."/>
        </authorList>
    </citation>
    <scope>NUCLEOTIDE SEQUENCE [LARGE SCALE GENOMIC DNA]</scope>
    <source>
        <strain evidence="2 3">CCMP1005</strain>
    </source>
</reference>
<dbReference type="Pfam" id="PF03749">
    <property type="entry name" value="SfsA"/>
    <property type="match status" value="1"/>
</dbReference>
<name>K0R0U9_THAOC</name>
<evidence type="ECO:0000313" key="2">
    <source>
        <dbReference type="EMBL" id="EJK45888.1"/>
    </source>
</evidence>
<sequence>MSEDCTTVVLFIVNRSDCESIRACHEKCPVFASVLSEVVAAGVKAVGVRVRWTEEGDCYFDGLIPVLT</sequence>
<dbReference type="EMBL" id="AGNL01048170">
    <property type="protein sequence ID" value="EJK45888.1"/>
    <property type="molecule type" value="Genomic_DNA"/>
</dbReference>
<organism evidence="2 3">
    <name type="scientific">Thalassiosira oceanica</name>
    <name type="common">Marine diatom</name>
    <dbReference type="NCBI Taxonomy" id="159749"/>
    <lineage>
        <taxon>Eukaryota</taxon>
        <taxon>Sar</taxon>
        <taxon>Stramenopiles</taxon>
        <taxon>Ochrophyta</taxon>
        <taxon>Bacillariophyta</taxon>
        <taxon>Coscinodiscophyceae</taxon>
        <taxon>Thalassiosirophycidae</taxon>
        <taxon>Thalassiosirales</taxon>
        <taxon>Thalassiosiraceae</taxon>
        <taxon>Thalassiosira</taxon>
    </lineage>
</organism>
<dbReference type="InterPro" id="IPR005224">
    <property type="entry name" value="SfsA"/>
</dbReference>
<protein>
    <recommendedName>
        <fullName evidence="1">Sugar fermentation stimulation protein C-terminal domain-containing protein</fullName>
    </recommendedName>
</protein>
<evidence type="ECO:0000313" key="3">
    <source>
        <dbReference type="Proteomes" id="UP000266841"/>
    </source>
</evidence>
<proteinExistence type="predicted"/>
<evidence type="ECO:0000259" key="1">
    <source>
        <dbReference type="Pfam" id="PF03749"/>
    </source>
</evidence>
<accession>K0R0U9</accession>
<dbReference type="Proteomes" id="UP000266841">
    <property type="component" value="Unassembled WGS sequence"/>
</dbReference>